<keyword evidence="2" id="KW-1185">Reference proteome</keyword>
<sequence>MAITLSSEGNAGHDTLSEIRKIHDVFQLRNGHIDPLENFPDGLLSYLIAILKDSEPVLPDISMSEWVRFAVFLHTHGIAPLVYKNIYSLPAELQPPENIVNVLRMDFLKSRISSDQAGRQTGQILDAFNYEEIDLLLLKGPAYARSIYSDTALRASGDIDILVRPENVIRSREIMESLGYACVEKRFEVSKNGYCEEIFCHDDLSRYRPVEVHWNLYTFNMVSKNVDVGQLFDNAVNVNSQGLSFKTLCPIDALIHAVNHLVYSHGHSIRLNWIYDIRLLCEQITGNDDWAAVQELSVKCGARLAMEKALTMTHLWTGLNIPPEFIDLSKWPEPSDDECKAFSYAAKGGTVEKIRLIVPENASVMEKTRLYYRMIFPSNGLVKITDPTFDDRPSYVSHFKRWRRLIRKI</sequence>
<name>A0AAP2RF14_9EURY</name>
<gene>
    <name evidence="1" type="ORF">CUJ83_07780</name>
</gene>
<protein>
    <recommendedName>
        <fullName evidence="3">Nucleotidyltransferase</fullName>
    </recommendedName>
</protein>
<dbReference type="Pfam" id="PF14907">
    <property type="entry name" value="NTP_transf_5"/>
    <property type="match status" value="1"/>
</dbReference>
<organism evidence="1 2">
    <name type="scientific">Methanooceanicella nereidis</name>
    <dbReference type="NCBI Taxonomy" id="2052831"/>
    <lineage>
        <taxon>Archaea</taxon>
        <taxon>Methanobacteriati</taxon>
        <taxon>Methanobacteriota</taxon>
        <taxon>Stenosarchaea group</taxon>
        <taxon>Methanomicrobia</taxon>
        <taxon>Methanocellales</taxon>
        <taxon>Methanocellaceae</taxon>
        <taxon>Methanooceanicella</taxon>
    </lineage>
</organism>
<evidence type="ECO:0000313" key="1">
    <source>
        <dbReference type="EMBL" id="MCD1294895.1"/>
    </source>
</evidence>
<reference evidence="1 2" key="1">
    <citation type="submission" date="2017-11" db="EMBL/GenBank/DDBJ databases">
        <title>Isolation and Characterization of Family Methanocellaceae Species from Potential Methane Hydrate Area Offshore Southwestern Taiwan.</title>
        <authorList>
            <person name="Zhang W.-L."/>
            <person name="Chen W.-C."/>
            <person name="Lai M.-C."/>
            <person name="Chen S.-C."/>
        </authorList>
    </citation>
    <scope>NUCLEOTIDE SEQUENCE [LARGE SCALE GENOMIC DNA]</scope>
    <source>
        <strain evidence="1 2">CWC-04</strain>
    </source>
</reference>
<dbReference type="InterPro" id="IPR039498">
    <property type="entry name" value="NTP_transf_5"/>
</dbReference>
<evidence type="ECO:0008006" key="3">
    <source>
        <dbReference type="Google" id="ProtNLM"/>
    </source>
</evidence>
<dbReference type="RefSeq" id="WP_230741731.1">
    <property type="nucleotide sequence ID" value="NZ_PGCK01000005.1"/>
</dbReference>
<proteinExistence type="predicted"/>
<dbReference type="EMBL" id="PGCK01000005">
    <property type="protein sequence ID" value="MCD1294895.1"/>
    <property type="molecule type" value="Genomic_DNA"/>
</dbReference>
<comment type="caution">
    <text evidence="1">The sequence shown here is derived from an EMBL/GenBank/DDBJ whole genome shotgun (WGS) entry which is preliminary data.</text>
</comment>
<evidence type="ECO:0000313" key="2">
    <source>
        <dbReference type="Proteomes" id="UP001320159"/>
    </source>
</evidence>
<dbReference type="AlphaFoldDB" id="A0AAP2RF14"/>
<dbReference type="Proteomes" id="UP001320159">
    <property type="component" value="Unassembled WGS sequence"/>
</dbReference>
<accession>A0AAP2RF14</accession>